<keyword evidence="2" id="KW-1185">Reference proteome</keyword>
<dbReference type="Proteomes" id="UP000660554">
    <property type="component" value="Unassembled WGS sequence"/>
</dbReference>
<evidence type="ECO:0000313" key="2">
    <source>
        <dbReference type="Proteomes" id="UP000660554"/>
    </source>
</evidence>
<sequence>MSVPDMYECPTAPRATHIAAKMAARVARNGAKDSNMAGTCSHDAPWLPPEAYPIMSM</sequence>
<dbReference type="EMBL" id="BNDV01000018">
    <property type="protein sequence ID" value="GHI18164.1"/>
    <property type="molecule type" value="Genomic_DNA"/>
</dbReference>
<gene>
    <name evidence="1" type="ORF">Scinn_76270</name>
</gene>
<proteinExistence type="predicted"/>
<organism evidence="1 2">
    <name type="scientific">Streptomyces virginiae</name>
    <name type="common">Streptomyces cinnamonensis</name>
    <dbReference type="NCBI Taxonomy" id="1961"/>
    <lineage>
        <taxon>Bacteria</taxon>
        <taxon>Bacillati</taxon>
        <taxon>Actinomycetota</taxon>
        <taxon>Actinomycetes</taxon>
        <taxon>Kitasatosporales</taxon>
        <taxon>Streptomycetaceae</taxon>
        <taxon>Streptomyces</taxon>
    </lineage>
</organism>
<evidence type="ECO:0000313" key="1">
    <source>
        <dbReference type="EMBL" id="GHI18164.1"/>
    </source>
</evidence>
<accession>A0ABQ3NZG4</accession>
<reference evidence="2" key="1">
    <citation type="submission" date="2020-09" db="EMBL/GenBank/DDBJ databases">
        <title>Whole genome shotgun sequence of Streptomyces cinnamonensis NBRC 15873.</title>
        <authorList>
            <person name="Komaki H."/>
            <person name="Tamura T."/>
        </authorList>
    </citation>
    <scope>NUCLEOTIDE SEQUENCE [LARGE SCALE GENOMIC DNA]</scope>
    <source>
        <strain evidence="2">NBRC 15873</strain>
    </source>
</reference>
<protein>
    <submittedName>
        <fullName evidence="1">Uncharacterized protein</fullName>
    </submittedName>
</protein>
<name>A0ABQ3NZG4_STRVG</name>
<comment type="caution">
    <text evidence="1">The sequence shown here is derived from an EMBL/GenBank/DDBJ whole genome shotgun (WGS) entry which is preliminary data.</text>
</comment>